<proteinExistence type="predicted"/>
<protein>
    <submittedName>
        <fullName evidence="1">Uncharacterized protein</fullName>
    </submittedName>
</protein>
<name>A0AAV5G030_ELECO</name>
<comment type="caution">
    <text evidence="1">The sequence shown here is derived from an EMBL/GenBank/DDBJ whole genome shotgun (WGS) entry which is preliminary data.</text>
</comment>
<accession>A0AAV5G030</accession>
<dbReference type="Proteomes" id="UP001054889">
    <property type="component" value="Unassembled WGS sequence"/>
</dbReference>
<sequence>MLIALDVPQWFVKVIDKWRRAFLWRGRRDLNGGHCPVAWQRVTRPLNLGGLGIHDLQAMAWALRMRWLWLQKTQPDRP</sequence>
<gene>
    <name evidence="1" type="primary">gb29393</name>
    <name evidence="1" type="ORF">PR202_gb29393</name>
</gene>
<evidence type="ECO:0000313" key="2">
    <source>
        <dbReference type="Proteomes" id="UP001054889"/>
    </source>
</evidence>
<dbReference type="EMBL" id="BQKI01000106">
    <property type="protein sequence ID" value="GJN40212.1"/>
    <property type="molecule type" value="Genomic_DNA"/>
</dbReference>
<organism evidence="1 2">
    <name type="scientific">Eleusine coracana subsp. coracana</name>
    <dbReference type="NCBI Taxonomy" id="191504"/>
    <lineage>
        <taxon>Eukaryota</taxon>
        <taxon>Viridiplantae</taxon>
        <taxon>Streptophyta</taxon>
        <taxon>Embryophyta</taxon>
        <taxon>Tracheophyta</taxon>
        <taxon>Spermatophyta</taxon>
        <taxon>Magnoliopsida</taxon>
        <taxon>Liliopsida</taxon>
        <taxon>Poales</taxon>
        <taxon>Poaceae</taxon>
        <taxon>PACMAD clade</taxon>
        <taxon>Chloridoideae</taxon>
        <taxon>Cynodonteae</taxon>
        <taxon>Eleusininae</taxon>
        <taxon>Eleusine</taxon>
    </lineage>
</organism>
<reference evidence="1" key="2">
    <citation type="submission" date="2021-12" db="EMBL/GenBank/DDBJ databases">
        <title>Resequencing data analysis of finger millet.</title>
        <authorList>
            <person name="Hatakeyama M."/>
            <person name="Aluri S."/>
            <person name="Balachadran M.T."/>
            <person name="Sivarajan S.R."/>
            <person name="Poveda L."/>
            <person name="Shimizu-Inatsugi R."/>
            <person name="Schlapbach R."/>
            <person name="Sreeman S.M."/>
            <person name="Shimizu K.K."/>
        </authorList>
    </citation>
    <scope>NUCLEOTIDE SEQUENCE</scope>
</reference>
<dbReference type="AlphaFoldDB" id="A0AAV5G030"/>
<evidence type="ECO:0000313" key="1">
    <source>
        <dbReference type="EMBL" id="GJN40212.1"/>
    </source>
</evidence>
<reference evidence="1" key="1">
    <citation type="journal article" date="2018" name="DNA Res.">
        <title>Multiple hybrid de novo genome assembly of finger millet, an orphan allotetraploid crop.</title>
        <authorList>
            <person name="Hatakeyama M."/>
            <person name="Aluri S."/>
            <person name="Balachadran M.T."/>
            <person name="Sivarajan S.R."/>
            <person name="Patrignani A."/>
            <person name="Gruter S."/>
            <person name="Poveda L."/>
            <person name="Shimizu-Inatsugi R."/>
            <person name="Baeten J."/>
            <person name="Francoijs K.J."/>
            <person name="Nataraja K.N."/>
            <person name="Reddy Y.A.N."/>
            <person name="Phadnis S."/>
            <person name="Ravikumar R.L."/>
            <person name="Schlapbach R."/>
            <person name="Sreeman S.M."/>
            <person name="Shimizu K.K."/>
        </authorList>
    </citation>
    <scope>NUCLEOTIDE SEQUENCE</scope>
</reference>
<keyword evidence="2" id="KW-1185">Reference proteome</keyword>